<reference evidence="1 2" key="1">
    <citation type="submission" date="2014-12" db="EMBL/GenBank/DDBJ databases">
        <title>Draft genome sequences of 29 type strains of Enterococci.</title>
        <authorList>
            <person name="Zhong Z."/>
            <person name="Sun Z."/>
            <person name="Liu W."/>
            <person name="Zhang W."/>
            <person name="Zhang H."/>
        </authorList>
    </citation>
    <scope>NUCLEOTIDE SEQUENCE [LARGE SCALE GENOMIC DNA]</scope>
    <source>
        <strain evidence="1 2">DSM 22802</strain>
    </source>
</reference>
<dbReference type="RefSeq" id="WP_071862024.1">
    <property type="nucleotide sequence ID" value="NZ_JBHLVS010000013.1"/>
</dbReference>
<name>A0A1L8SVF9_9ENTE</name>
<dbReference type="OrthoDB" id="2184873at2"/>
<dbReference type="EMBL" id="JXKM01000004">
    <property type="protein sequence ID" value="OJG36070.1"/>
    <property type="molecule type" value="Genomic_DNA"/>
</dbReference>
<sequence length="108" mass="11741">MKKAVWIYSINLNDGGSPFGSFASLNGFGAKKFQTELISALQPEIALQFISYDSAQHPPVTADIVIFNELDARYLPEALKETGLIIASQDIVTGNIDKIKQAILASLK</sequence>
<gene>
    <name evidence="1" type="ORF">RV00_GL002214</name>
</gene>
<evidence type="ECO:0000313" key="1">
    <source>
        <dbReference type="EMBL" id="OJG36070.1"/>
    </source>
</evidence>
<dbReference type="STRING" id="319970.RV00_GL002214"/>
<comment type="caution">
    <text evidence="1">The sequence shown here is derived from an EMBL/GenBank/DDBJ whole genome shotgun (WGS) entry which is preliminary data.</text>
</comment>
<proteinExistence type="predicted"/>
<evidence type="ECO:0000313" key="2">
    <source>
        <dbReference type="Proteomes" id="UP000183700"/>
    </source>
</evidence>
<dbReference type="AlphaFoldDB" id="A0A1L8SVF9"/>
<dbReference type="Proteomes" id="UP000183700">
    <property type="component" value="Unassembled WGS sequence"/>
</dbReference>
<accession>A0A1L8SVF9</accession>
<protein>
    <recommendedName>
        <fullName evidence="3">PTS EIIB type-3 domain-containing protein</fullName>
    </recommendedName>
</protein>
<evidence type="ECO:0008006" key="3">
    <source>
        <dbReference type="Google" id="ProtNLM"/>
    </source>
</evidence>
<organism evidence="1 2">
    <name type="scientific">Enterococcus devriesei</name>
    <dbReference type="NCBI Taxonomy" id="319970"/>
    <lineage>
        <taxon>Bacteria</taxon>
        <taxon>Bacillati</taxon>
        <taxon>Bacillota</taxon>
        <taxon>Bacilli</taxon>
        <taxon>Lactobacillales</taxon>
        <taxon>Enterococcaceae</taxon>
        <taxon>Enterococcus</taxon>
    </lineage>
</organism>
<keyword evidence="2" id="KW-1185">Reference proteome</keyword>